<sequence>MNPLLKIMQGFSFFKKEIRIRAYGSSWHISLTGVRFEKR</sequence>
<gene>
    <name evidence="1" type="ORF">LEP1GSC035_4093</name>
</gene>
<reference evidence="1 2" key="1">
    <citation type="submission" date="2013-01" db="EMBL/GenBank/DDBJ databases">
        <authorList>
            <person name="Harkins D.M."/>
            <person name="Durkin A.S."/>
            <person name="Brinkac L.M."/>
            <person name="Haft D.H."/>
            <person name="Selengut J.D."/>
            <person name="Sanka R."/>
            <person name="DePew J."/>
            <person name="Purushe J."/>
            <person name="Whelen A.C."/>
            <person name="Vinetz J.M."/>
            <person name="Sutton G.G."/>
            <person name="Nierman W.C."/>
            <person name="Fouts D.E."/>
        </authorList>
    </citation>
    <scope>NUCLEOTIDE SEQUENCE [LARGE SCALE GENOMIC DNA]</scope>
    <source>
        <strain evidence="1 2">2007001578</strain>
    </source>
</reference>
<organism evidence="1 2">
    <name type="scientific">Leptospira noguchii str. 2007001578</name>
    <dbReference type="NCBI Taxonomy" id="1049974"/>
    <lineage>
        <taxon>Bacteria</taxon>
        <taxon>Pseudomonadati</taxon>
        <taxon>Spirochaetota</taxon>
        <taxon>Spirochaetia</taxon>
        <taxon>Leptospirales</taxon>
        <taxon>Leptospiraceae</taxon>
        <taxon>Leptospira</taxon>
    </lineage>
</organism>
<proteinExistence type="predicted"/>
<comment type="caution">
    <text evidence="1">The sequence shown here is derived from an EMBL/GenBank/DDBJ whole genome shotgun (WGS) entry which is preliminary data.</text>
</comment>
<dbReference type="EMBL" id="AHMH02000052">
    <property type="protein sequence ID" value="EMN01406.1"/>
    <property type="molecule type" value="Genomic_DNA"/>
</dbReference>
<evidence type="ECO:0000313" key="1">
    <source>
        <dbReference type="EMBL" id="EMN01406.1"/>
    </source>
</evidence>
<accession>A0ABP2TAW5</accession>
<dbReference type="Proteomes" id="UP000012099">
    <property type="component" value="Unassembled WGS sequence"/>
</dbReference>
<evidence type="ECO:0000313" key="2">
    <source>
        <dbReference type="Proteomes" id="UP000012099"/>
    </source>
</evidence>
<name>A0ABP2TAW5_9LEPT</name>
<protein>
    <submittedName>
        <fullName evidence="1">Uncharacterized protein</fullName>
    </submittedName>
</protein>
<keyword evidence="2" id="KW-1185">Reference proteome</keyword>